<organism evidence="1">
    <name type="scientific">Arundo donax</name>
    <name type="common">Giant reed</name>
    <name type="synonym">Donax arundinaceus</name>
    <dbReference type="NCBI Taxonomy" id="35708"/>
    <lineage>
        <taxon>Eukaryota</taxon>
        <taxon>Viridiplantae</taxon>
        <taxon>Streptophyta</taxon>
        <taxon>Embryophyta</taxon>
        <taxon>Tracheophyta</taxon>
        <taxon>Spermatophyta</taxon>
        <taxon>Magnoliopsida</taxon>
        <taxon>Liliopsida</taxon>
        <taxon>Poales</taxon>
        <taxon>Poaceae</taxon>
        <taxon>PACMAD clade</taxon>
        <taxon>Arundinoideae</taxon>
        <taxon>Arundineae</taxon>
        <taxon>Arundo</taxon>
    </lineage>
</organism>
<name>A0A0A9DAS1_ARUDO</name>
<dbReference type="AlphaFoldDB" id="A0A0A9DAS1"/>
<reference evidence="1" key="2">
    <citation type="journal article" date="2015" name="Data Brief">
        <title>Shoot transcriptome of the giant reed, Arundo donax.</title>
        <authorList>
            <person name="Barrero R.A."/>
            <person name="Guerrero F.D."/>
            <person name="Moolhuijzen P."/>
            <person name="Goolsby J.A."/>
            <person name="Tidwell J."/>
            <person name="Bellgard S.E."/>
            <person name="Bellgard M.I."/>
        </authorList>
    </citation>
    <scope>NUCLEOTIDE SEQUENCE</scope>
    <source>
        <tissue evidence="1">Shoot tissue taken approximately 20 cm above the soil surface</tissue>
    </source>
</reference>
<proteinExistence type="predicted"/>
<protein>
    <submittedName>
        <fullName evidence="1">Uncharacterized protein</fullName>
    </submittedName>
</protein>
<accession>A0A0A9DAS1</accession>
<dbReference type="EMBL" id="GBRH01212246">
    <property type="protein sequence ID" value="JAD85649.1"/>
    <property type="molecule type" value="Transcribed_RNA"/>
</dbReference>
<evidence type="ECO:0000313" key="1">
    <source>
        <dbReference type="EMBL" id="JAD85649.1"/>
    </source>
</evidence>
<reference evidence="1" key="1">
    <citation type="submission" date="2014-09" db="EMBL/GenBank/DDBJ databases">
        <authorList>
            <person name="Magalhaes I.L.F."/>
            <person name="Oliveira U."/>
            <person name="Santos F.R."/>
            <person name="Vidigal T.H.D.A."/>
            <person name="Brescovit A.D."/>
            <person name="Santos A.J."/>
        </authorList>
    </citation>
    <scope>NUCLEOTIDE SEQUENCE</scope>
    <source>
        <tissue evidence="1">Shoot tissue taken approximately 20 cm above the soil surface</tissue>
    </source>
</reference>
<sequence>MKKVNSLALKKHMPVTPWTICTVQSHLNKSLAWFLNLVLLLSERFCFIYLSNSFRYLVAAVPPTMFHATAFGNPWRWQVRGTHRKQTERKKSPYLFGPKPKRAFQRYVLVLYH</sequence>